<dbReference type="PRINTS" id="PR00081">
    <property type="entry name" value="GDHRDH"/>
</dbReference>
<sequence length="389" mass="42811">MAARNSQVERSGGYFTSKRHNTTYDHISPLRLDMSERHILVTGAAWDSGVGYATATAFARAGASAIAVADLHGVSDELVKQLKGAAVQAGRSEPLVLSYQVDITRQESVQAMYESVLKAFNGRLDVLVNNAAHMEPNKSTLESDPDVLWRTWEVNIHGLISMSRAFLPMLLSTSSSSSGLCTMINVASSGALSARPTTASYRSSKLAMLRWTESLALEYCGQGLLTFCVNPGAIKTKISEGAAPESVRNSFPDQPELPGDTITWLAAERREWLAGRYVSCPWDMEELMTKKDEIVEQDKLKLRMRQGVAVNMLSAPGQRFTKELFALRQLLRLECTSIGAVSHRLSVFVLGFTAVSATHDTEKTHLLLFKDNPRGVDKETRPIRATSEW</sequence>
<organism evidence="1">
    <name type="scientific">Aureobasidium pullulans</name>
    <name type="common">Black yeast</name>
    <name type="synonym">Pullularia pullulans</name>
    <dbReference type="NCBI Taxonomy" id="5580"/>
    <lineage>
        <taxon>Eukaryota</taxon>
        <taxon>Fungi</taxon>
        <taxon>Dikarya</taxon>
        <taxon>Ascomycota</taxon>
        <taxon>Pezizomycotina</taxon>
        <taxon>Dothideomycetes</taxon>
        <taxon>Dothideomycetidae</taxon>
        <taxon>Dothideales</taxon>
        <taxon>Saccotheciaceae</taxon>
        <taxon>Aureobasidium</taxon>
    </lineage>
</organism>
<dbReference type="InterPro" id="IPR036291">
    <property type="entry name" value="NAD(P)-bd_dom_sf"/>
</dbReference>
<name>A0A4S9C6K4_AURPU</name>
<dbReference type="PANTHER" id="PTHR43975">
    <property type="entry name" value="ZGC:101858"/>
    <property type="match status" value="1"/>
</dbReference>
<dbReference type="InterPro" id="IPR002347">
    <property type="entry name" value="SDR_fam"/>
</dbReference>
<protein>
    <submittedName>
        <fullName evidence="1">NAD(P)-binding protein</fullName>
    </submittedName>
</protein>
<dbReference type="CDD" id="cd05233">
    <property type="entry name" value="SDR_c"/>
    <property type="match status" value="1"/>
</dbReference>
<dbReference type="SUPFAM" id="SSF51735">
    <property type="entry name" value="NAD(P)-binding Rossmann-fold domains"/>
    <property type="match status" value="1"/>
</dbReference>
<comment type="caution">
    <text evidence="1">The sequence shown here is derived from an EMBL/GenBank/DDBJ whole genome shotgun (WGS) entry which is preliminary data.</text>
</comment>
<gene>
    <name evidence="1" type="ORF">D6D13_08441</name>
</gene>
<dbReference type="Pfam" id="PF00106">
    <property type="entry name" value="adh_short"/>
    <property type="match status" value="1"/>
</dbReference>
<reference evidence="1" key="1">
    <citation type="submission" date="2018-10" db="EMBL/GenBank/DDBJ databases">
        <title>Fifty Aureobasidium pullulans genomes reveal a recombining polyextremotolerant generalist.</title>
        <authorList>
            <person name="Gostincar C."/>
            <person name="Turk M."/>
            <person name="Zajc J."/>
            <person name="Gunde-Cimerman N."/>
        </authorList>
    </citation>
    <scope>NUCLEOTIDE SEQUENCE [LARGE SCALE GENOMIC DNA]</scope>
    <source>
        <strain evidence="1">EXF-10085</strain>
    </source>
</reference>
<dbReference type="PANTHER" id="PTHR43975:SF2">
    <property type="entry name" value="EG:BACR7A4.14 PROTEIN-RELATED"/>
    <property type="match status" value="1"/>
</dbReference>
<dbReference type="Gene3D" id="3.40.50.720">
    <property type="entry name" value="NAD(P)-binding Rossmann-like Domain"/>
    <property type="match status" value="1"/>
</dbReference>
<proteinExistence type="predicted"/>
<dbReference type="AlphaFoldDB" id="A0A4S9C6K4"/>
<evidence type="ECO:0000313" key="1">
    <source>
        <dbReference type="EMBL" id="THX02226.1"/>
    </source>
</evidence>
<accession>A0A4S9C6K4</accession>
<dbReference type="EMBL" id="QZAS01000041">
    <property type="protein sequence ID" value="THX02226.1"/>
    <property type="molecule type" value="Genomic_DNA"/>
</dbReference>